<dbReference type="Proteomes" id="UP001344447">
    <property type="component" value="Unassembled WGS sequence"/>
</dbReference>
<dbReference type="EMBL" id="JAVFKY010000001">
    <property type="protein sequence ID" value="KAK5582459.1"/>
    <property type="molecule type" value="Genomic_DNA"/>
</dbReference>
<dbReference type="GO" id="GO:0004177">
    <property type="term" value="F:aminopeptidase activity"/>
    <property type="evidence" value="ECO:0007669"/>
    <property type="project" value="UniProtKB-KW"/>
</dbReference>
<evidence type="ECO:0000313" key="9">
    <source>
        <dbReference type="Proteomes" id="UP001344447"/>
    </source>
</evidence>
<evidence type="ECO:0000256" key="2">
    <source>
        <dbReference type="ARBA" id="ARBA00022670"/>
    </source>
</evidence>
<evidence type="ECO:0000313" key="8">
    <source>
        <dbReference type="EMBL" id="KAK5582459.1"/>
    </source>
</evidence>
<name>A0AAN7TYT2_9MYCE</name>
<evidence type="ECO:0000256" key="5">
    <source>
        <dbReference type="ARBA" id="ARBA00034848"/>
    </source>
</evidence>
<reference evidence="8 9" key="1">
    <citation type="submission" date="2023-11" db="EMBL/GenBank/DDBJ databases">
        <title>Dfirmibasis_genome.</title>
        <authorList>
            <person name="Edelbroek B."/>
            <person name="Kjellin J."/>
            <person name="Jerlstrom-Hultqvist J."/>
            <person name="Soderbom F."/>
        </authorList>
    </citation>
    <scope>NUCLEOTIDE SEQUENCE [LARGE SCALE GENOMIC DNA]</scope>
    <source>
        <strain evidence="8 9">TNS-C-14</strain>
    </source>
</reference>
<keyword evidence="3" id="KW-0378">Hydrolase</keyword>
<keyword evidence="9" id="KW-1185">Reference proteome</keyword>
<comment type="similarity">
    <text evidence="4">Belongs to the ACTMAP family.</text>
</comment>
<comment type="catalytic activity">
    <reaction evidence="7">
        <text>N-terminal N(alpha)-acetyl-L-cysteinyl-L-aspartyl-[protein] + H2O = N-terminal L-aspartyl-[protein] + N-acetyl-L-cysteine</text>
        <dbReference type="Rhea" id="RHEA:74579"/>
        <dbReference type="Rhea" id="RHEA-COMP:12669"/>
        <dbReference type="Rhea" id="RHEA-COMP:18395"/>
        <dbReference type="ChEBI" id="CHEBI:15377"/>
        <dbReference type="ChEBI" id="CHEBI:64720"/>
        <dbReference type="ChEBI" id="CHEBI:78236"/>
        <dbReference type="ChEBI" id="CHEBI:193599"/>
    </reaction>
    <physiologicalReaction direction="left-to-right" evidence="7">
        <dbReference type="Rhea" id="RHEA:74580"/>
    </physiologicalReaction>
</comment>
<evidence type="ECO:0000256" key="3">
    <source>
        <dbReference type="ARBA" id="ARBA00022801"/>
    </source>
</evidence>
<proteinExistence type="inferred from homology"/>
<keyword evidence="1" id="KW-0031">Aminopeptidase</keyword>
<comment type="caution">
    <text evidence="8">The sequence shown here is derived from an EMBL/GenBank/DDBJ whole genome shotgun (WGS) entry which is preliminary data.</text>
</comment>
<dbReference type="InterPro" id="IPR040043">
    <property type="entry name" value="ACTMAP"/>
</dbReference>
<dbReference type="AlphaFoldDB" id="A0AAN7TYT2"/>
<dbReference type="PANTHER" id="PTHR28631:SF1">
    <property type="entry name" value="ACTIN MATURATION PROTEASE"/>
    <property type="match status" value="1"/>
</dbReference>
<evidence type="ECO:0000256" key="1">
    <source>
        <dbReference type="ARBA" id="ARBA00022438"/>
    </source>
</evidence>
<gene>
    <name evidence="8" type="ORF">RB653_004044</name>
</gene>
<evidence type="ECO:0000256" key="7">
    <source>
        <dbReference type="ARBA" id="ARBA00049041"/>
    </source>
</evidence>
<sequence length="400" mass="47363">MQTSQQFGDKNKDIDEEKIFPFDFSYTIKKLDILLNSLIYNSTNDEIKENNKWIIRLPPYCSRLQSGYNCGIVGIRMAIEFIDKSFLGKEFIDELFMTAVLKGYSKEGEMFSSYHLSEITNLLFNNLNFNYIKSNVISFPTTSDILNHLSNGFPILVPYDADKNWRPCCTGGTRAHWAMIIGFIIPNNSNTINDNTCNNKDKNNTLKYKIKKIKVNNNNDINDKFKAITGYEEEKNENFYENYCKKINQDNINQYREKYMFLTNRYSGGDDGDNSEDIQTKDKFKLHFFEKPTTSFNRLPFIDDDYDDYSDNDDNYETIVDENERKKQKEFFETKLLNHDQVFLICQHGKSQIVQLWEYNLLRDSNSCLSEFPKERRNDERWIIPNDLNDLKNKWIFLKR</sequence>
<dbReference type="PANTHER" id="PTHR28631">
    <property type="entry name" value="UPF0692 PROTEIN C19ORF54"/>
    <property type="match status" value="1"/>
</dbReference>
<dbReference type="Pfam" id="PF21646">
    <property type="entry name" value="ACTMAP-like_C"/>
    <property type="match status" value="1"/>
</dbReference>
<keyword evidence="2" id="KW-0645">Protease</keyword>
<protein>
    <recommendedName>
        <fullName evidence="5">Actin maturation protease</fullName>
    </recommendedName>
    <alternativeName>
        <fullName evidence="6">Actin aminopeptidase ACTMAP</fullName>
    </alternativeName>
</protein>
<evidence type="ECO:0000256" key="4">
    <source>
        <dbReference type="ARBA" id="ARBA00034725"/>
    </source>
</evidence>
<organism evidence="8 9">
    <name type="scientific">Dictyostelium firmibasis</name>
    <dbReference type="NCBI Taxonomy" id="79012"/>
    <lineage>
        <taxon>Eukaryota</taxon>
        <taxon>Amoebozoa</taxon>
        <taxon>Evosea</taxon>
        <taxon>Eumycetozoa</taxon>
        <taxon>Dictyostelia</taxon>
        <taxon>Dictyosteliales</taxon>
        <taxon>Dictyosteliaceae</taxon>
        <taxon>Dictyostelium</taxon>
    </lineage>
</organism>
<accession>A0AAN7TYT2</accession>
<dbReference type="GO" id="GO:0006508">
    <property type="term" value="P:proteolysis"/>
    <property type="evidence" value="ECO:0007669"/>
    <property type="project" value="UniProtKB-KW"/>
</dbReference>
<evidence type="ECO:0000256" key="6">
    <source>
        <dbReference type="ARBA" id="ARBA00034908"/>
    </source>
</evidence>